<keyword evidence="2" id="KW-0238">DNA-binding</keyword>
<evidence type="ECO:0000259" key="4">
    <source>
        <dbReference type="PROSITE" id="PS01124"/>
    </source>
</evidence>
<evidence type="ECO:0000313" key="5">
    <source>
        <dbReference type="EMBL" id="OYQ37570.1"/>
    </source>
</evidence>
<dbReference type="EMBL" id="NOXV01000252">
    <property type="protein sequence ID" value="OYQ37570.1"/>
    <property type="molecule type" value="Genomic_DNA"/>
</dbReference>
<keyword evidence="3" id="KW-0804">Transcription</keyword>
<dbReference type="GO" id="GO:0043565">
    <property type="term" value="F:sequence-specific DNA binding"/>
    <property type="evidence" value="ECO:0007669"/>
    <property type="project" value="InterPro"/>
</dbReference>
<dbReference type="SMART" id="SM00342">
    <property type="entry name" value="HTH_ARAC"/>
    <property type="match status" value="1"/>
</dbReference>
<organism evidence="5 6">
    <name type="scientific">Flavobacterium cyanobacteriorum</name>
    <dbReference type="NCBI Taxonomy" id="2022802"/>
    <lineage>
        <taxon>Bacteria</taxon>
        <taxon>Pseudomonadati</taxon>
        <taxon>Bacteroidota</taxon>
        <taxon>Flavobacteriia</taxon>
        <taxon>Flavobacteriales</taxon>
        <taxon>Flavobacteriaceae</taxon>
        <taxon>Flavobacterium</taxon>
    </lineage>
</organism>
<dbReference type="Proteomes" id="UP000216605">
    <property type="component" value="Unassembled WGS sequence"/>
</dbReference>
<dbReference type="PROSITE" id="PS01124">
    <property type="entry name" value="HTH_ARAC_FAMILY_2"/>
    <property type="match status" value="1"/>
</dbReference>
<name>A0A255ZAD1_9FLAO</name>
<dbReference type="AlphaFoldDB" id="A0A255ZAD1"/>
<accession>A0A255ZAD1</accession>
<evidence type="ECO:0000256" key="3">
    <source>
        <dbReference type="ARBA" id="ARBA00023163"/>
    </source>
</evidence>
<proteinExistence type="predicted"/>
<sequence>MFFKGQNNEHLIVKEINSNACYLQKESSDNALTFLWFEMNNNMITIDGIDYSFKKNQLVCLTELHKIDISKVCNAKMLRFNRSFYCIIDHDSEVGCKGILFFGASQLPIITIPDIEVEKFHIMWRMIEIEMESTDNLQLEMLQSMLKRFVILSTRIYKNQEPYNKIDNNQIDIVREYNFLVENHFKTKHTVAEYADLLNKSPKTLSNLFSKLSKKSPLQYIQERKMLEARRLLKYTDKSIKEIAFEIGFEEIQTFSRFFKNYEGVSPSDFREK</sequence>
<evidence type="ECO:0000256" key="1">
    <source>
        <dbReference type="ARBA" id="ARBA00023015"/>
    </source>
</evidence>
<dbReference type="GO" id="GO:0003700">
    <property type="term" value="F:DNA-binding transcription factor activity"/>
    <property type="evidence" value="ECO:0007669"/>
    <property type="project" value="InterPro"/>
</dbReference>
<dbReference type="PANTHER" id="PTHR43280">
    <property type="entry name" value="ARAC-FAMILY TRANSCRIPTIONAL REGULATOR"/>
    <property type="match status" value="1"/>
</dbReference>
<dbReference type="SUPFAM" id="SSF46689">
    <property type="entry name" value="Homeodomain-like"/>
    <property type="match status" value="1"/>
</dbReference>
<dbReference type="InterPro" id="IPR018062">
    <property type="entry name" value="HTH_AraC-typ_CS"/>
</dbReference>
<dbReference type="InterPro" id="IPR009057">
    <property type="entry name" value="Homeodomain-like_sf"/>
</dbReference>
<gene>
    <name evidence="5" type="ORF">CHU92_07880</name>
</gene>
<dbReference type="PROSITE" id="PS00041">
    <property type="entry name" value="HTH_ARAC_FAMILY_1"/>
    <property type="match status" value="1"/>
</dbReference>
<feature type="domain" description="HTH araC/xylS-type" evidence="4">
    <location>
        <begin position="175"/>
        <end position="273"/>
    </location>
</feature>
<dbReference type="InterPro" id="IPR020449">
    <property type="entry name" value="Tscrpt_reg_AraC-type_HTH"/>
</dbReference>
<evidence type="ECO:0000313" key="6">
    <source>
        <dbReference type="Proteomes" id="UP000216605"/>
    </source>
</evidence>
<evidence type="ECO:0000256" key="2">
    <source>
        <dbReference type="ARBA" id="ARBA00023125"/>
    </source>
</evidence>
<reference evidence="5 6" key="1">
    <citation type="submission" date="2017-07" db="EMBL/GenBank/DDBJ databases">
        <title>Flavobacterium cyanobacteriorum sp. nov., isolated from cyanobacterial aggregates in a eutrophic lake.</title>
        <authorList>
            <person name="Cai H."/>
        </authorList>
    </citation>
    <scope>NUCLEOTIDE SEQUENCE [LARGE SCALE GENOMIC DNA]</scope>
    <source>
        <strain evidence="5 6">TH021</strain>
    </source>
</reference>
<dbReference type="PRINTS" id="PR00032">
    <property type="entry name" value="HTHARAC"/>
</dbReference>
<dbReference type="Gene3D" id="1.10.10.60">
    <property type="entry name" value="Homeodomain-like"/>
    <property type="match status" value="1"/>
</dbReference>
<dbReference type="PANTHER" id="PTHR43280:SF32">
    <property type="entry name" value="TRANSCRIPTIONAL REGULATORY PROTEIN"/>
    <property type="match status" value="1"/>
</dbReference>
<comment type="caution">
    <text evidence="5">The sequence shown here is derived from an EMBL/GenBank/DDBJ whole genome shotgun (WGS) entry which is preliminary data.</text>
</comment>
<dbReference type="OrthoDB" id="2666928at2"/>
<protein>
    <submittedName>
        <fullName evidence="5">AraC family transcriptional regulator</fullName>
    </submittedName>
</protein>
<dbReference type="InterPro" id="IPR018060">
    <property type="entry name" value="HTH_AraC"/>
</dbReference>
<dbReference type="RefSeq" id="WP_094414340.1">
    <property type="nucleotide sequence ID" value="NZ_NOXV01000252.1"/>
</dbReference>
<keyword evidence="6" id="KW-1185">Reference proteome</keyword>
<dbReference type="Pfam" id="PF12833">
    <property type="entry name" value="HTH_18"/>
    <property type="match status" value="1"/>
</dbReference>
<keyword evidence="1" id="KW-0805">Transcription regulation</keyword>